<accession>A0A255DJQ8</accession>
<feature type="transmembrane region" description="Helical" evidence="1">
    <location>
        <begin position="93"/>
        <end position="112"/>
    </location>
</feature>
<dbReference type="Pfam" id="PF14325">
    <property type="entry name" value="DUF4383"/>
    <property type="match status" value="1"/>
</dbReference>
<comment type="caution">
    <text evidence="2">The sequence shown here is derived from an EMBL/GenBank/DDBJ whole genome shotgun (WGS) entry which is preliminary data.</text>
</comment>
<evidence type="ECO:0008006" key="4">
    <source>
        <dbReference type="Google" id="ProtNLM"/>
    </source>
</evidence>
<keyword evidence="1" id="KW-0472">Membrane</keyword>
<dbReference type="Proteomes" id="UP000216063">
    <property type="component" value="Unassembled WGS sequence"/>
</dbReference>
<proteinExistence type="predicted"/>
<evidence type="ECO:0000313" key="2">
    <source>
        <dbReference type="EMBL" id="OYN77475.1"/>
    </source>
</evidence>
<reference evidence="2 3" key="1">
    <citation type="submission" date="2017-07" db="EMBL/GenBank/DDBJ databases">
        <title>The new phylogeny of genus Mycobacterium.</title>
        <authorList>
            <person name="Tortoli E."/>
            <person name="Trovato A."/>
            <person name="Cirillo D.M."/>
        </authorList>
    </citation>
    <scope>NUCLEOTIDE SEQUENCE [LARGE SCALE GENOMIC DNA]</scope>
    <source>
        <strain evidence="2 3">ATCC 33027</strain>
    </source>
</reference>
<feature type="transmembrane region" description="Helical" evidence="1">
    <location>
        <begin position="132"/>
        <end position="153"/>
    </location>
</feature>
<protein>
    <recommendedName>
        <fullName evidence="4">DUF4383 domain-containing protein</fullName>
    </recommendedName>
</protein>
<organism evidence="2 3">
    <name type="scientific">Mycolicibacterium sphagni</name>
    <dbReference type="NCBI Taxonomy" id="1786"/>
    <lineage>
        <taxon>Bacteria</taxon>
        <taxon>Bacillati</taxon>
        <taxon>Actinomycetota</taxon>
        <taxon>Actinomycetes</taxon>
        <taxon>Mycobacteriales</taxon>
        <taxon>Mycobacteriaceae</taxon>
        <taxon>Mycolicibacterium</taxon>
    </lineage>
</organism>
<feature type="transmembrane region" description="Helical" evidence="1">
    <location>
        <begin position="28"/>
        <end position="48"/>
    </location>
</feature>
<evidence type="ECO:0000256" key="1">
    <source>
        <dbReference type="SAM" id="Phobius"/>
    </source>
</evidence>
<dbReference type="OrthoDB" id="4640268at2"/>
<keyword evidence="1" id="KW-1133">Transmembrane helix</keyword>
<keyword evidence="1" id="KW-0812">Transmembrane</keyword>
<evidence type="ECO:0000313" key="3">
    <source>
        <dbReference type="Proteomes" id="UP000216063"/>
    </source>
</evidence>
<dbReference type="EMBL" id="NOZR01000016">
    <property type="protein sequence ID" value="OYN77475.1"/>
    <property type="molecule type" value="Genomic_DNA"/>
</dbReference>
<keyword evidence="3" id="KW-1185">Reference proteome</keyword>
<name>A0A255DJQ8_9MYCO</name>
<dbReference type="RefSeq" id="WP_094482140.1">
    <property type="nucleotide sequence ID" value="NZ_NOZR01000016.1"/>
</dbReference>
<dbReference type="AlphaFoldDB" id="A0A255DJQ8"/>
<gene>
    <name evidence="2" type="ORF">CG716_18230</name>
</gene>
<feature type="transmembrane region" description="Helical" evidence="1">
    <location>
        <begin position="60"/>
        <end position="86"/>
    </location>
</feature>
<sequence length="176" mass="18421">MSASTKSAAPAITPQLRRIRLNPSHFRVGRWFLLAEGILLVGLGTAGLESVAISPSAGPTGAALLGLAVTPAHCAVLTGLGVAAVPASLHRRAAVVVTATSTVAFLLLFAIGTVASARATPGLFGFDPRDSVLHAVLLAYNLALLIWLIPDALEGPAWMRRRKRPPNEMHPDPLRC</sequence>